<dbReference type="RefSeq" id="WP_155542251.1">
    <property type="nucleotide sequence ID" value="NZ_CABVGP010000001.1"/>
</dbReference>
<comment type="subunit">
    <text evidence="6">Homotrimer.</text>
</comment>
<dbReference type="GO" id="GO:0004730">
    <property type="term" value="F:pseudouridylate synthase activity"/>
    <property type="evidence" value="ECO:0007669"/>
    <property type="project" value="UniProtKB-UniRule"/>
</dbReference>
<dbReference type="Pfam" id="PF04227">
    <property type="entry name" value="Indigoidine_A"/>
    <property type="match status" value="1"/>
</dbReference>
<dbReference type="GO" id="GO:0005737">
    <property type="term" value="C:cytoplasm"/>
    <property type="evidence" value="ECO:0007669"/>
    <property type="project" value="TreeGrafter"/>
</dbReference>
<sequence>MTTPLTLHEEVASALRDGHPVVALESTILSHGLPAGRNLDVAHRLERVVRDGGAVPATIAVLDGRVVVGLSPAELERVCAPDAGLDKLSLRDLGPAVGLGRSGATTVASTSALAAAAGIGMFATGGLGGVHVGAAQSWDVSADLGVLAKVPTVVVCSGVKSVLDIPATLEVLETNSVPVLGYRTDDFPAFYLRSSGHAVGWRVDDPKQAAAVVAAHRAYANSGVLLANPIPEASEMDKELHDRLLAEGLALVAERGVHGADVTPVLLEHFHTASAGVSIDANEALVLNNAKLATEVAVALS</sequence>
<dbReference type="EC" id="4.2.1.70" evidence="6"/>
<keyword evidence="2 6" id="KW-0378">Hydrolase</keyword>
<dbReference type="InterPro" id="IPR007342">
    <property type="entry name" value="PsuG"/>
</dbReference>
<dbReference type="GO" id="GO:0046113">
    <property type="term" value="P:nucleobase catabolic process"/>
    <property type="evidence" value="ECO:0007669"/>
    <property type="project" value="UniProtKB-UniRule"/>
</dbReference>
<dbReference type="GO" id="GO:0016798">
    <property type="term" value="F:hydrolase activity, acting on glycosyl bonds"/>
    <property type="evidence" value="ECO:0007669"/>
    <property type="project" value="UniProtKB-KW"/>
</dbReference>
<dbReference type="InterPro" id="IPR022830">
    <property type="entry name" value="Indigdn_synthA-like"/>
</dbReference>
<evidence type="ECO:0000256" key="4">
    <source>
        <dbReference type="ARBA" id="ARBA00023239"/>
    </source>
</evidence>
<name>A0A6I8LHM3_9PSEU</name>
<evidence type="ECO:0000256" key="2">
    <source>
        <dbReference type="ARBA" id="ARBA00022801"/>
    </source>
</evidence>
<feature type="active site" description="Proton donor" evidence="6">
    <location>
        <position position="25"/>
    </location>
</feature>
<evidence type="ECO:0000256" key="1">
    <source>
        <dbReference type="ARBA" id="ARBA00022723"/>
    </source>
</evidence>
<gene>
    <name evidence="6" type="primary">psuG</name>
    <name evidence="7" type="ORF">AA23TX_02015</name>
</gene>
<feature type="binding site" evidence="6">
    <location>
        <position position="87"/>
    </location>
    <ligand>
        <name>substrate</name>
    </ligand>
</feature>
<comment type="similarity">
    <text evidence="6">Belongs to the pseudouridine-5'-phosphate glycosidase family.</text>
</comment>
<feature type="binding site" evidence="6">
    <location>
        <position position="139"/>
    </location>
    <ligand>
        <name>Mn(2+)</name>
        <dbReference type="ChEBI" id="CHEBI:29035"/>
    </ligand>
</feature>
<organism evidence="7 8">
    <name type="scientific">Amycolatopsis camponoti</name>
    <dbReference type="NCBI Taxonomy" id="2606593"/>
    <lineage>
        <taxon>Bacteria</taxon>
        <taxon>Bacillati</taxon>
        <taxon>Actinomycetota</taxon>
        <taxon>Actinomycetes</taxon>
        <taxon>Pseudonocardiales</taxon>
        <taxon>Pseudonocardiaceae</taxon>
        <taxon>Amycolatopsis</taxon>
    </lineage>
</organism>
<feature type="binding site" evidence="6">
    <location>
        <position position="107"/>
    </location>
    <ligand>
        <name>substrate</name>
    </ligand>
</feature>
<feature type="binding site" evidence="6">
    <location>
        <begin position="141"/>
        <end position="143"/>
    </location>
    <ligand>
        <name>substrate</name>
    </ligand>
</feature>
<evidence type="ECO:0000313" key="7">
    <source>
        <dbReference type="EMBL" id="VVJ16994.1"/>
    </source>
</evidence>
<evidence type="ECO:0000256" key="3">
    <source>
        <dbReference type="ARBA" id="ARBA00023211"/>
    </source>
</evidence>
<comment type="function">
    <text evidence="6">Catalyzes the reversible cleavage of pseudouridine 5'-phosphate (PsiMP) to ribose 5-phosphate and uracil. Functions biologically in the cleavage direction, as part of a pseudouridine degradation pathway.</text>
</comment>
<evidence type="ECO:0000256" key="5">
    <source>
        <dbReference type="ARBA" id="ARBA00023295"/>
    </source>
</evidence>
<dbReference type="SUPFAM" id="SSF110581">
    <property type="entry name" value="Indigoidine synthase A-like"/>
    <property type="match status" value="1"/>
</dbReference>
<dbReference type="PANTHER" id="PTHR42909:SF1">
    <property type="entry name" value="CARBOHYDRATE KINASE PFKB DOMAIN-CONTAINING PROTEIN"/>
    <property type="match status" value="1"/>
</dbReference>
<keyword evidence="8" id="KW-1185">Reference proteome</keyword>
<feature type="active site" description="Nucleophile" evidence="6">
    <location>
        <position position="160"/>
    </location>
</feature>
<keyword evidence="1 6" id="KW-0479">Metal-binding</keyword>
<dbReference type="GO" id="GO:0046872">
    <property type="term" value="F:metal ion binding"/>
    <property type="evidence" value="ECO:0007669"/>
    <property type="project" value="UniProtKB-KW"/>
</dbReference>
<proteinExistence type="inferred from homology"/>
<keyword evidence="3 6" id="KW-0464">Manganese</keyword>
<dbReference type="EMBL" id="CABVGP010000001">
    <property type="protein sequence ID" value="VVJ16994.1"/>
    <property type="molecule type" value="Genomic_DNA"/>
</dbReference>
<protein>
    <recommendedName>
        <fullName evidence="6">Pseudouridine-5'-phosphate glycosidase</fullName>
        <shortName evidence="6">PsiMP glycosidase</shortName>
        <ecNumber evidence="6">4.2.1.70</ecNumber>
    </recommendedName>
</protein>
<dbReference type="Proteomes" id="UP000399805">
    <property type="component" value="Unassembled WGS sequence"/>
</dbReference>
<dbReference type="Gene3D" id="3.40.1790.10">
    <property type="entry name" value="Indigoidine synthase domain"/>
    <property type="match status" value="1"/>
</dbReference>
<keyword evidence="4 6" id="KW-0456">Lyase</keyword>
<comment type="cofactor">
    <cofactor evidence="6">
        <name>Mn(2+)</name>
        <dbReference type="ChEBI" id="CHEBI:29035"/>
    </cofactor>
    <text evidence="6">Binds 1 Mn(2+) ion per subunit.</text>
</comment>
<evidence type="ECO:0000256" key="6">
    <source>
        <dbReference type="HAMAP-Rule" id="MF_01876"/>
    </source>
</evidence>
<dbReference type="AlphaFoldDB" id="A0A6I8LHM3"/>
<keyword evidence="5 6" id="KW-0326">Glycosidase</keyword>
<reference evidence="7 8" key="1">
    <citation type="submission" date="2019-09" db="EMBL/GenBank/DDBJ databases">
        <authorList>
            <person name="Leyn A S."/>
        </authorList>
    </citation>
    <scope>NUCLEOTIDE SEQUENCE [LARGE SCALE GENOMIC DNA]</scope>
    <source>
        <strain evidence="7">AA231_1</strain>
    </source>
</reference>
<accession>A0A6I8LHM3</accession>
<comment type="catalytic activity">
    <reaction evidence="6">
        <text>D-ribose 5-phosphate + uracil = psi-UMP + H2O</text>
        <dbReference type="Rhea" id="RHEA:18337"/>
        <dbReference type="ChEBI" id="CHEBI:15377"/>
        <dbReference type="ChEBI" id="CHEBI:17568"/>
        <dbReference type="ChEBI" id="CHEBI:58380"/>
        <dbReference type="ChEBI" id="CHEBI:78346"/>
        <dbReference type="EC" id="4.2.1.70"/>
    </reaction>
</comment>
<dbReference type="PANTHER" id="PTHR42909">
    <property type="entry name" value="ZGC:136858"/>
    <property type="match status" value="1"/>
</dbReference>
<evidence type="ECO:0000313" key="8">
    <source>
        <dbReference type="Proteomes" id="UP000399805"/>
    </source>
</evidence>
<dbReference type="HAMAP" id="MF_01876">
    <property type="entry name" value="PsiMP_glycosidase"/>
    <property type="match status" value="1"/>
</dbReference>